<evidence type="ECO:0000256" key="1">
    <source>
        <dbReference type="SAM" id="MobiDB-lite"/>
    </source>
</evidence>
<proteinExistence type="predicted"/>
<evidence type="ECO:0000313" key="3">
    <source>
        <dbReference type="Proteomes" id="UP000011592"/>
    </source>
</evidence>
<feature type="region of interest" description="Disordered" evidence="1">
    <location>
        <begin position="93"/>
        <end position="113"/>
    </location>
</feature>
<comment type="caution">
    <text evidence="2">The sequence shown here is derived from an EMBL/GenBank/DDBJ whole genome shotgun (WGS) entry which is preliminary data.</text>
</comment>
<dbReference type="AlphaFoldDB" id="L9ZC31"/>
<organism evidence="2 3">
    <name type="scientific">Natrinema gari JCM 14663</name>
    <dbReference type="NCBI Taxonomy" id="1230459"/>
    <lineage>
        <taxon>Archaea</taxon>
        <taxon>Methanobacteriati</taxon>
        <taxon>Methanobacteriota</taxon>
        <taxon>Stenosarchaea group</taxon>
        <taxon>Halobacteria</taxon>
        <taxon>Halobacteriales</taxon>
        <taxon>Natrialbaceae</taxon>
        <taxon>Natrinema</taxon>
    </lineage>
</organism>
<accession>L9ZC31</accession>
<dbReference type="EMBL" id="AOIJ01000032">
    <property type="protein sequence ID" value="ELY83182.1"/>
    <property type="molecule type" value="Genomic_DNA"/>
</dbReference>
<reference evidence="2 3" key="1">
    <citation type="journal article" date="2014" name="PLoS Genet.">
        <title>Phylogenetically driven sequencing of extremely halophilic archaea reveals strategies for static and dynamic osmo-response.</title>
        <authorList>
            <person name="Becker E.A."/>
            <person name="Seitzer P.M."/>
            <person name="Tritt A."/>
            <person name="Larsen D."/>
            <person name="Krusor M."/>
            <person name="Yao A.I."/>
            <person name="Wu D."/>
            <person name="Madern D."/>
            <person name="Eisen J.A."/>
            <person name="Darling A.E."/>
            <person name="Facciotti M.T."/>
        </authorList>
    </citation>
    <scope>NUCLEOTIDE SEQUENCE [LARGE SCALE GENOMIC DNA]</scope>
    <source>
        <strain evidence="2 3">JCM 14663</strain>
    </source>
</reference>
<name>L9ZC31_9EURY</name>
<keyword evidence="3" id="KW-1185">Reference proteome</keyword>
<dbReference type="Proteomes" id="UP000011592">
    <property type="component" value="Unassembled WGS sequence"/>
</dbReference>
<protein>
    <submittedName>
        <fullName evidence="2">Transposase</fullName>
    </submittedName>
</protein>
<sequence>MLADLFSESYETDLDEVWENERTATPVRAFAVRLPQTGCSLREATTILAELGVERSHGTVWNWVHRLADSGRDPPTSTRALLSCAAHQNVERSADGESSRVAVNETAVTINGE</sequence>
<evidence type="ECO:0000313" key="2">
    <source>
        <dbReference type="EMBL" id="ELY83182.1"/>
    </source>
</evidence>
<gene>
    <name evidence="2" type="ORF">C486_02418</name>
</gene>